<accession>A0AAN6M3K0</accession>
<reference evidence="8 9" key="1">
    <citation type="submission" date="2021-02" db="EMBL/GenBank/DDBJ databases">
        <title>Genome assembly of Pseudopithomyces chartarum.</title>
        <authorList>
            <person name="Jauregui R."/>
            <person name="Singh J."/>
            <person name="Voisey C."/>
        </authorList>
    </citation>
    <scope>NUCLEOTIDE SEQUENCE [LARGE SCALE GENOMIC DNA]</scope>
    <source>
        <strain evidence="8 9">AGR01</strain>
    </source>
</reference>
<evidence type="ECO:0000313" key="8">
    <source>
        <dbReference type="EMBL" id="KAK3215734.1"/>
    </source>
</evidence>
<dbReference type="EMBL" id="WVTA01000002">
    <property type="protein sequence ID" value="KAK3215734.1"/>
    <property type="molecule type" value="Genomic_DNA"/>
</dbReference>
<dbReference type="SUPFAM" id="SSF117856">
    <property type="entry name" value="AF0104/ALDC/Ptd012-like"/>
    <property type="match status" value="1"/>
</dbReference>
<evidence type="ECO:0000256" key="4">
    <source>
        <dbReference type="ARBA" id="ARBA00022801"/>
    </source>
</evidence>
<evidence type="ECO:0000313" key="9">
    <source>
        <dbReference type="Proteomes" id="UP001280581"/>
    </source>
</evidence>
<comment type="subunit">
    <text evidence="2">Monomer.</text>
</comment>
<feature type="domain" description="DUF1907" evidence="7">
    <location>
        <begin position="19"/>
        <end position="305"/>
    </location>
</feature>
<dbReference type="AlphaFoldDB" id="A0AAN6M3K0"/>
<dbReference type="PANTHER" id="PTHR13204">
    <property type="entry name" value="PTD012 PROTEIN"/>
    <property type="match status" value="1"/>
</dbReference>
<evidence type="ECO:0000256" key="5">
    <source>
        <dbReference type="ARBA" id="ARBA00022833"/>
    </source>
</evidence>
<evidence type="ECO:0000256" key="1">
    <source>
        <dbReference type="ARBA" id="ARBA00004123"/>
    </source>
</evidence>
<protein>
    <recommendedName>
        <fullName evidence="7">DUF1907 domain-containing protein</fullName>
    </recommendedName>
</protein>
<keyword evidence="6" id="KW-0539">Nucleus</keyword>
<dbReference type="InterPro" id="IPR015021">
    <property type="entry name" value="C11orf54_DUF1907"/>
</dbReference>
<dbReference type="CDD" id="cd17298">
    <property type="entry name" value="DUF1907"/>
    <property type="match status" value="1"/>
</dbReference>
<evidence type="ECO:0000256" key="3">
    <source>
        <dbReference type="ARBA" id="ARBA00022723"/>
    </source>
</evidence>
<keyword evidence="5" id="KW-0862">Zinc</keyword>
<evidence type="ECO:0000256" key="6">
    <source>
        <dbReference type="ARBA" id="ARBA00023242"/>
    </source>
</evidence>
<keyword evidence="9" id="KW-1185">Reference proteome</keyword>
<dbReference type="GO" id="GO:0008270">
    <property type="term" value="F:zinc ion binding"/>
    <property type="evidence" value="ECO:0007669"/>
    <property type="project" value="TreeGrafter"/>
</dbReference>
<sequence>MQTDSFSLSPPSLEEIAVSLQSPIAANYEYAAVDVVLCPDLRKAPFYLATEGLSGEEKISDVGGQPNLFPEPRLDCKWNLIELAHAMDMDPRGGCLLGAGAGPFHVIGQNCELVPNIAWSNGFGNVANETRFAQIKNSKPSIEKSPSLECALMVNLYGSRGNQGSVIKVTAKGRRGDEKSFTESIRKALSHAYGDRMISLGGVFVIKKGRTHHHIMPDFPSKEELPWKNAKQVTDWLTFHDFEAPIVCLSVLHSADPEKLDLRMEHTHCASMEGENAGGHYHGDLDGEEVEYEGYFNVAKTLYRIQRPAVTLERK</sequence>
<dbReference type="Proteomes" id="UP001280581">
    <property type="component" value="Unassembled WGS sequence"/>
</dbReference>
<organism evidence="8 9">
    <name type="scientific">Pseudopithomyces chartarum</name>
    <dbReference type="NCBI Taxonomy" id="1892770"/>
    <lineage>
        <taxon>Eukaryota</taxon>
        <taxon>Fungi</taxon>
        <taxon>Dikarya</taxon>
        <taxon>Ascomycota</taxon>
        <taxon>Pezizomycotina</taxon>
        <taxon>Dothideomycetes</taxon>
        <taxon>Pleosporomycetidae</taxon>
        <taxon>Pleosporales</taxon>
        <taxon>Massarineae</taxon>
        <taxon>Didymosphaeriaceae</taxon>
        <taxon>Pseudopithomyces</taxon>
    </lineage>
</organism>
<evidence type="ECO:0000256" key="2">
    <source>
        <dbReference type="ARBA" id="ARBA00011245"/>
    </source>
</evidence>
<keyword evidence="3" id="KW-0479">Metal-binding</keyword>
<dbReference type="Pfam" id="PF08925">
    <property type="entry name" value="DUF1907"/>
    <property type="match status" value="1"/>
</dbReference>
<evidence type="ECO:0000259" key="7">
    <source>
        <dbReference type="SMART" id="SM01168"/>
    </source>
</evidence>
<gene>
    <name evidence="8" type="ORF">GRF29_8g973497</name>
</gene>
<proteinExistence type="predicted"/>
<comment type="subcellular location">
    <subcellularLocation>
        <location evidence="1">Nucleus</location>
    </subcellularLocation>
</comment>
<keyword evidence="4" id="KW-0378">Hydrolase</keyword>
<comment type="caution">
    <text evidence="8">The sequence shown here is derived from an EMBL/GenBank/DDBJ whole genome shotgun (WGS) entry which is preliminary data.</text>
</comment>
<dbReference type="SMART" id="SM01168">
    <property type="entry name" value="DUF1907"/>
    <property type="match status" value="1"/>
</dbReference>
<name>A0AAN6M3K0_9PLEO</name>
<dbReference type="PANTHER" id="PTHR13204:SF1">
    <property type="entry name" value="ESTER HYDROLASE C11ORF54"/>
    <property type="match status" value="1"/>
</dbReference>
<dbReference type="GO" id="GO:0016788">
    <property type="term" value="F:hydrolase activity, acting on ester bonds"/>
    <property type="evidence" value="ECO:0007669"/>
    <property type="project" value="TreeGrafter"/>
</dbReference>
<dbReference type="GO" id="GO:0005634">
    <property type="term" value="C:nucleus"/>
    <property type="evidence" value="ECO:0007669"/>
    <property type="project" value="UniProtKB-SubCell"/>
</dbReference>